<protein>
    <submittedName>
        <fullName evidence="1">Uncharacterized protein</fullName>
    </submittedName>
</protein>
<reference evidence="1 2" key="1">
    <citation type="journal article" date="2014" name="PLoS ONE">
        <title>Global Analysis of Gene Expression Profiles in Physic Nut (Jatropha curcas L.) Seedlings Exposed to Salt Stress.</title>
        <authorList>
            <person name="Zhang L."/>
            <person name="Zhang C."/>
            <person name="Wu P."/>
            <person name="Chen Y."/>
            <person name="Li M."/>
            <person name="Jiang H."/>
            <person name="Wu G."/>
        </authorList>
    </citation>
    <scope>NUCLEOTIDE SEQUENCE [LARGE SCALE GENOMIC DNA]</scope>
    <source>
        <strain evidence="2">cv. GZQX0401</strain>
        <tissue evidence="1">Young leaves</tissue>
    </source>
</reference>
<organism evidence="1 2">
    <name type="scientific">Jatropha curcas</name>
    <name type="common">Barbados nut</name>
    <dbReference type="NCBI Taxonomy" id="180498"/>
    <lineage>
        <taxon>Eukaryota</taxon>
        <taxon>Viridiplantae</taxon>
        <taxon>Streptophyta</taxon>
        <taxon>Embryophyta</taxon>
        <taxon>Tracheophyta</taxon>
        <taxon>Spermatophyta</taxon>
        <taxon>Magnoliopsida</taxon>
        <taxon>eudicotyledons</taxon>
        <taxon>Gunneridae</taxon>
        <taxon>Pentapetalae</taxon>
        <taxon>rosids</taxon>
        <taxon>fabids</taxon>
        <taxon>Malpighiales</taxon>
        <taxon>Euphorbiaceae</taxon>
        <taxon>Crotonoideae</taxon>
        <taxon>Jatropheae</taxon>
        <taxon>Jatropha</taxon>
    </lineage>
</organism>
<sequence>MFKYPLISLVTKILKRYTRGAEAIGGKENVRIADISFHIDEDELLDICFMYQISPEYKLIRPSENMRVTEPLDEDSIMMYEESF</sequence>
<proteinExistence type="predicted"/>
<evidence type="ECO:0000313" key="2">
    <source>
        <dbReference type="Proteomes" id="UP000027138"/>
    </source>
</evidence>
<dbReference type="AlphaFoldDB" id="A0A067JVY6"/>
<accession>A0A067JVY6</accession>
<gene>
    <name evidence="1" type="ORF">JCGZ_22099</name>
</gene>
<dbReference type="EMBL" id="KK914884">
    <property type="protein sequence ID" value="KDP26983.1"/>
    <property type="molecule type" value="Genomic_DNA"/>
</dbReference>
<keyword evidence="2" id="KW-1185">Reference proteome</keyword>
<evidence type="ECO:0000313" key="1">
    <source>
        <dbReference type="EMBL" id="KDP26983.1"/>
    </source>
</evidence>
<dbReference type="Proteomes" id="UP000027138">
    <property type="component" value="Unassembled WGS sequence"/>
</dbReference>
<name>A0A067JVY6_JATCU</name>